<feature type="region of interest" description="Disordered" evidence="1">
    <location>
        <begin position="251"/>
        <end position="317"/>
    </location>
</feature>
<dbReference type="EMBL" id="CAUOFW020001414">
    <property type="protein sequence ID" value="CAK9144644.1"/>
    <property type="molecule type" value="Genomic_DNA"/>
</dbReference>
<feature type="compositionally biased region" description="Polar residues" evidence="1">
    <location>
        <begin position="207"/>
        <end position="228"/>
    </location>
</feature>
<feature type="region of interest" description="Disordered" evidence="1">
    <location>
        <begin position="151"/>
        <end position="184"/>
    </location>
</feature>
<feature type="compositionally biased region" description="Basic and acidic residues" evidence="1">
    <location>
        <begin position="301"/>
        <end position="317"/>
    </location>
</feature>
<feature type="compositionally biased region" description="Polar residues" evidence="1">
    <location>
        <begin position="264"/>
        <end position="273"/>
    </location>
</feature>
<dbReference type="InterPro" id="IPR010341">
    <property type="entry name" value="DUF936_pln"/>
</dbReference>
<dbReference type="Proteomes" id="UP001642360">
    <property type="component" value="Unassembled WGS sequence"/>
</dbReference>
<dbReference type="InterPro" id="IPR048297">
    <property type="entry name" value="DUF936_dom_pln"/>
</dbReference>
<organism evidence="4 5">
    <name type="scientific">Ilex paraguariensis</name>
    <name type="common">yerba mate</name>
    <dbReference type="NCBI Taxonomy" id="185542"/>
    <lineage>
        <taxon>Eukaryota</taxon>
        <taxon>Viridiplantae</taxon>
        <taxon>Streptophyta</taxon>
        <taxon>Embryophyta</taxon>
        <taxon>Tracheophyta</taxon>
        <taxon>Spermatophyta</taxon>
        <taxon>Magnoliopsida</taxon>
        <taxon>eudicotyledons</taxon>
        <taxon>Gunneridae</taxon>
        <taxon>Pentapetalae</taxon>
        <taxon>asterids</taxon>
        <taxon>campanulids</taxon>
        <taxon>Aquifoliales</taxon>
        <taxon>Aquifoliaceae</taxon>
        <taxon>Ilex</taxon>
    </lineage>
</organism>
<dbReference type="PANTHER" id="PTHR31928">
    <property type="entry name" value="EXPRESSED PROTEIN"/>
    <property type="match status" value="1"/>
</dbReference>
<dbReference type="Pfam" id="PF21647">
    <property type="entry name" value="DUF6857"/>
    <property type="match status" value="1"/>
</dbReference>
<proteinExistence type="predicted"/>
<feature type="domain" description="DUF6857" evidence="3">
    <location>
        <begin position="446"/>
        <end position="596"/>
    </location>
</feature>
<dbReference type="AlphaFoldDB" id="A0ABC8RI53"/>
<dbReference type="PANTHER" id="PTHR31928:SF2">
    <property type="entry name" value="EXPRESSED PROTEIN"/>
    <property type="match status" value="1"/>
</dbReference>
<evidence type="ECO:0000313" key="4">
    <source>
        <dbReference type="EMBL" id="CAK9144644.1"/>
    </source>
</evidence>
<feature type="region of interest" description="Disordered" evidence="1">
    <location>
        <begin position="207"/>
        <end position="235"/>
    </location>
</feature>
<gene>
    <name evidence="4" type="ORF">ILEXP_LOCUS12405</name>
</gene>
<sequence length="611" mass="66295">MKKSGKLNALILECTSRVGSKSSFLEKSREKMASLTPGVLLKLLQSINSSIKVRGEYRSVLLQVISIVPALNGSELWPNHGFFVKVSDSSHSTYVSLSKADNELILNNKLQLGQFFYVDRMEAGTPVPILVGVRPVPGRHSFVGNPKDLMQMLEPSEGPDQVDPDEITSSKLGELPEAKEENPEKKIVIKEEKVIVASRYMQGVMTSNSKVSGADSNGAGKSSETENSGAGKKVGNSKVIVASRYMQGVMTSNSKVRGADSNGAGKSSETENSGAGKKVGNLKGKQQELKSQTRPASPSRKRPDAPKPEAALSDKKEALTSAKFSAAKLTRKQENINLNCLSNSSDQFQSSEAISWSSLPAKLLKPGKGMLRRRNLASLVAAEAQKEALAAVTLVKCLGMFADLCSSASTENPHLSLSKFFALYQLIEQPDVTSPTKDKSLFVNSSTSDRDKSSKKTGLIQGKNALKSAMPSIELSLADKLEWAKANGAKEVEELKQNMLNQTQSWFLKFLEGALDVGFRVGSQERKVKDTVGRPIEPNSHIAVTLSQLKNANEWLDKLRTNLNSEKNGLVETIDRLKQKVYGCLLLHVDSAASALEGQSNRGSINKWIVM</sequence>
<feature type="compositionally biased region" description="Basic and acidic residues" evidence="1">
    <location>
        <begin position="174"/>
        <end position="184"/>
    </location>
</feature>
<evidence type="ECO:0000313" key="5">
    <source>
        <dbReference type="Proteomes" id="UP001642360"/>
    </source>
</evidence>
<reference evidence="4 5" key="1">
    <citation type="submission" date="2024-02" db="EMBL/GenBank/DDBJ databases">
        <authorList>
            <person name="Vignale AGUSTIN F."/>
            <person name="Sosa J E."/>
            <person name="Modenutti C."/>
        </authorList>
    </citation>
    <scope>NUCLEOTIDE SEQUENCE [LARGE SCALE GENOMIC DNA]</scope>
</reference>
<evidence type="ECO:0000259" key="3">
    <source>
        <dbReference type="Pfam" id="PF21647"/>
    </source>
</evidence>
<dbReference type="Pfam" id="PF06075">
    <property type="entry name" value="DUF936"/>
    <property type="match status" value="1"/>
</dbReference>
<keyword evidence="5" id="KW-1185">Reference proteome</keyword>
<feature type="region of interest" description="Disordered" evidence="1">
    <location>
        <begin position="437"/>
        <end position="459"/>
    </location>
</feature>
<feature type="domain" description="DUF936" evidence="2">
    <location>
        <begin position="35"/>
        <end position="150"/>
    </location>
</feature>
<accession>A0ABC8RI53</accession>
<dbReference type="InterPro" id="IPR049172">
    <property type="entry name" value="DUF6857_pln"/>
</dbReference>
<evidence type="ECO:0000256" key="1">
    <source>
        <dbReference type="SAM" id="MobiDB-lite"/>
    </source>
</evidence>
<evidence type="ECO:0000259" key="2">
    <source>
        <dbReference type="Pfam" id="PF06075"/>
    </source>
</evidence>
<name>A0ABC8RI53_9AQUA</name>
<comment type="caution">
    <text evidence="4">The sequence shown here is derived from an EMBL/GenBank/DDBJ whole genome shotgun (WGS) entry which is preliminary data.</text>
</comment>
<protein>
    <submittedName>
        <fullName evidence="4">Uncharacterized protein</fullName>
    </submittedName>
</protein>